<keyword evidence="1" id="KW-0472">Membrane</keyword>
<comment type="caution">
    <text evidence="2">The sequence shown here is derived from an EMBL/GenBank/DDBJ whole genome shotgun (WGS) entry which is preliminary data.</text>
</comment>
<dbReference type="RefSeq" id="WP_146401106.1">
    <property type="nucleotide sequence ID" value="NZ_SJPJ01000001.1"/>
</dbReference>
<sequence length="149" mass="17251">MLQHLHQWANQLPSWTLRLLVMIAICTLAYTGKLRAIGQTWVVWFTLAAIFTELTRAAVIFGGYLCSSRPNQKMRLRENLDDPRMEELVQAYDASKQTEDRLECLYRHSACAAEDVIRANAIRLKAEIDLVRYQSGPRTWQEEMQHDLG</sequence>
<accession>A0A5C5Z9H8</accession>
<keyword evidence="1" id="KW-1133">Transmembrane helix</keyword>
<keyword evidence="3" id="KW-1185">Reference proteome</keyword>
<name>A0A5C5Z9H8_9BACT</name>
<evidence type="ECO:0000256" key="1">
    <source>
        <dbReference type="SAM" id="Phobius"/>
    </source>
</evidence>
<keyword evidence="1" id="KW-0812">Transmembrane</keyword>
<organism evidence="2 3">
    <name type="scientific">Novipirellula herctigrandis</name>
    <dbReference type="NCBI Taxonomy" id="2527986"/>
    <lineage>
        <taxon>Bacteria</taxon>
        <taxon>Pseudomonadati</taxon>
        <taxon>Planctomycetota</taxon>
        <taxon>Planctomycetia</taxon>
        <taxon>Pirellulales</taxon>
        <taxon>Pirellulaceae</taxon>
        <taxon>Novipirellula</taxon>
    </lineage>
</organism>
<proteinExistence type="predicted"/>
<evidence type="ECO:0000313" key="3">
    <source>
        <dbReference type="Proteomes" id="UP000315010"/>
    </source>
</evidence>
<feature type="transmembrane region" description="Helical" evidence="1">
    <location>
        <begin position="42"/>
        <end position="67"/>
    </location>
</feature>
<evidence type="ECO:0000313" key="2">
    <source>
        <dbReference type="EMBL" id="TWT83746.1"/>
    </source>
</evidence>
<dbReference type="AlphaFoldDB" id="A0A5C5Z9H8"/>
<dbReference type="Proteomes" id="UP000315010">
    <property type="component" value="Unassembled WGS sequence"/>
</dbReference>
<dbReference type="EMBL" id="SJPJ01000001">
    <property type="protein sequence ID" value="TWT83746.1"/>
    <property type="molecule type" value="Genomic_DNA"/>
</dbReference>
<protein>
    <submittedName>
        <fullName evidence="2">Uncharacterized protein</fullName>
    </submittedName>
</protein>
<feature type="transmembrane region" description="Helical" evidence="1">
    <location>
        <begin position="12"/>
        <end position="30"/>
    </location>
</feature>
<reference evidence="2 3" key="1">
    <citation type="submission" date="2019-02" db="EMBL/GenBank/DDBJ databases">
        <title>Deep-cultivation of Planctomycetes and their phenomic and genomic characterization uncovers novel biology.</title>
        <authorList>
            <person name="Wiegand S."/>
            <person name="Jogler M."/>
            <person name="Boedeker C."/>
            <person name="Pinto D."/>
            <person name="Vollmers J."/>
            <person name="Rivas-Marin E."/>
            <person name="Kohn T."/>
            <person name="Peeters S.H."/>
            <person name="Heuer A."/>
            <person name="Rast P."/>
            <person name="Oberbeckmann S."/>
            <person name="Bunk B."/>
            <person name="Jeske O."/>
            <person name="Meyerdierks A."/>
            <person name="Storesund J.E."/>
            <person name="Kallscheuer N."/>
            <person name="Luecker S."/>
            <person name="Lage O.M."/>
            <person name="Pohl T."/>
            <person name="Merkel B.J."/>
            <person name="Hornburger P."/>
            <person name="Mueller R.-W."/>
            <person name="Bruemmer F."/>
            <person name="Labrenz M."/>
            <person name="Spormann A.M."/>
            <person name="Op Den Camp H."/>
            <person name="Overmann J."/>
            <person name="Amann R."/>
            <person name="Jetten M.S.M."/>
            <person name="Mascher T."/>
            <person name="Medema M.H."/>
            <person name="Devos D.P."/>
            <person name="Kaster A.-K."/>
            <person name="Ovreas L."/>
            <person name="Rohde M."/>
            <person name="Galperin M.Y."/>
            <person name="Jogler C."/>
        </authorList>
    </citation>
    <scope>NUCLEOTIDE SEQUENCE [LARGE SCALE GENOMIC DNA]</scope>
    <source>
        <strain evidence="2 3">CA13</strain>
    </source>
</reference>
<gene>
    <name evidence="2" type="ORF">CA13_52130</name>
</gene>